<evidence type="ECO:0000313" key="14">
    <source>
        <dbReference type="EMBL" id="KAJ1525759.1"/>
    </source>
</evidence>
<dbReference type="Proteomes" id="UP001075354">
    <property type="component" value="Chromosome 7"/>
</dbReference>
<gene>
    <name evidence="14" type="ORF">ONE63_008965</name>
</gene>
<dbReference type="PANTHER" id="PTHR11129">
    <property type="entry name" value="PROTEIN FARNESYLTRANSFERASE ALPHA SUBUNIT/RAB GERANYLGERANYL TRANSFERASE ALPHA SUBUNIT"/>
    <property type="match status" value="1"/>
</dbReference>
<evidence type="ECO:0000256" key="9">
    <source>
        <dbReference type="ARBA" id="ARBA00040965"/>
    </source>
</evidence>
<evidence type="ECO:0000256" key="10">
    <source>
        <dbReference type="ARBA" id="ARBA00041392"/>
    </source>
</evidence>
<dbReference type="PANTHER" id="PTHR11129:SF1">
    <property type="entry name" value="PROTEIN FARNESYLTRANSFERASE_GERANYLGERANYLTRANSFERASE TYPE-1 SUBUNIT ALPHA"/>
    <property type="match status" value="1"/>
</dbReference>
<comment type="caution">
    <text evidence="14">The sequence shown here is derived from an EMBL/GenBank/DDBJ whole genome shotgun (WGS) entry which is preliminary data.</text>
</comment>
<comment type="similarity">
    <text evidence="2">Belongs to the protein prenyltransferase subunit alpha family.</text>
</comment>
<evidence type="ECO:0000256" key="12">
    <source>
        <dbReference type="ARBA" id="ARBA00043086"/>
    </source>
</evidence>
<keyword evidence="7" id="KW-0677">Repeat</keyword>
<accession>A0AAV7XI69</accession>
<evidence type="ECO:0000256" key="3">
    <source>
        <dbReference type="ARBA" id="ARBA00012700"/>
    </source>
</evidence>
<keyword evidence="6" id="KW-0808">Transferase</keyword>
<dbReference type="GO" id="GO:0004662">
    <property type="term" value="F:CAAX-protein geranylgeranyltransferase activity"/>
    <property type="evidence" value="ECO:0007669"/>
    <property type="project" value="UniProtKB-EC"/>
</dbReference>
<dbReference type="Pfam" id="PF01239">
    <property type="entry name" value="PPTA"/>
    <property type="match status" value="5"/>
</dbReference>
<dbReference type="EMBL" id="JAPTSV010000007">
    <property type="protein sequence ID" value="KAJ1525759.1"/>
    <property type="molecule type" value="Genomic_DNA"/>
</dbReference>
<proteinExistence type="inferred from homology"/>
<evidence type="ECO:0000256" key="7">
    <source>
        <dbReference type="ARBA" id="ARBA00022737"/>
    </source>
</evidence>
<evidence type="ECO:0000313" key="15">
    <source>
        <dbReference type="Proteomes" id="UP001075354"/>
    </source>
</evidence>
<dbReference type="PROSITE" id="PS51147">
    <property type="entry name" value="PFTA"/>
    <property type="match status" value="5"/>
</dbReference>
<dbReference type="EC" id="2.5.1.59" evidence="3"/>
<dbReference type="GO" id="GO:0004660">
    <property type="term" value="F:protein farnesyltransferase activity"/>
    <property type="evidence" value="ECO:0007669"/>
    <property type="project" value="UniProtKB-EC"/>
</dbReference>
<dbReference type="GO" id="GO:0005965">
    <property type="term" value="C:protein farnesyltransferase complex"/>
    <property type="evidence" value="ECO:0007669"/>
    <property type="project" value="TreeGrafter"/>
</dbReference>
<keyword evidence="15" id="KW-1185">Reference proteome</keyword>
<dbReference type="SUPFAM" id="SSF48439">
    <property type="entry name" value="Protein prenylyltransferase"/>
    <property type="match status" value="1"/>
</dbReference>
<evidence type="ECO:0000256" key="8">
    <source>
        <dbReference type="ARBA" id="ARBA00022842"/>
    </source>
</evidence>
<evidence type="ECO:0000256" key="11">
    <source>
        <dbReference type="ARBA" id="ARBA00042436"/>
    </source>
</evidence>
<keyword evidence="8" id="KW-0460">Magnesium</keyword>
<evidence type="ECO:0000256" key="13">
    <source>
        <dbReference type="ARBA" id="ARBA00043219"/>
    </source>
</evidence>
<dbReference type="EC" id="2.5.1.58" evidence="4"/>
<dbReference type="GO" id="GO:0005953">
    <property type="term" value="C:CAAX-protein geranylgeranyltransferase complex"/>
    <property type="evidence" value="ECO:0007669"/>
    <property type="project" value="TreeGrafter"/>
</dbReference>
<keyword evidence="5" id="KW-0637">Prenyltransferase</keyword>
<evidence type="ECO:0000256" key="5">
    <source>
        <dbReference type="ARBA" id="ARBA00022602"/>
    </source>
</evidence>
<sequence length="331" mass="38927">MTDSSSDCTLEEEYVLYKNRPQWRDVTPIQQDDGPNPVVAIAYSEQFRDVYDYFRAVLRSGEKSERVLELTNDAAQLNPANYTVWQYRRDVLHHLNSNLTEELDYIGETIREHPKNYQVWHHRRVIVEWMKDASNELQFTDQVLSLDSKNYHAWQHRQWVVATFKLFDAELQYVNNLLVKDVRNNSAWNQRHFVIVHTTGFTPEIIQRELEFTASKIKDVVNNESAWNYLRGVLCHTESGNITSEDFILDFCQELYDMGCRSPYLLAFTIDICEEFLELGVSSEAYPIQKALQLCEDLAVEHDKIRKEYWKFISRKLSQNVSCKTDVNSSS</sequence>
<dbReference type="InterPro" id="IPR002088">
    <property type="entry name" value="Prenyl_trans_a"/>
</dbReference>
<evidence type="ECO:0000256" key="6">
    <source>
        <dbReference type="ARBA" id="ARBA00022679"/>
    </source>
</evidence>
<protein>
    <recommendedName>
        <fullName evidence="9">Protein farnesyltransferase/geranylgeranyltransferase type-1 subunit alpha</fullName>
        <ecNumber evidence="4">2.5.1.58</ecNumber>
        <ecNumber evidence="3">2.5.1.59</ecNumber>
    </recommendedName>
    <alternativeName>
        <fullName evidence="12">CAAX farnesyltransferase subunit alpha</fullName>
    </alternativeName>
    <alternativeName>
        <fullName evidence="11">FTase-alpha</fullName>
    </alternativeName>
    <alternativeName>
        <fullName evidence="10">Ras proteins prenyltransferase subunit alpha</fullName>
    </alternativeName>
    <alternativeName>
        <fullName evidence="13">Type I protein geranyl-geranyltransferase subunit alpha</fullName>
    </alternativeName>
</protein>
<organism evidence="14 15">
    <name type="scientific">Megalurothrips usitatus</name>
    <name type="common">bean blossom thrips</name>
    <dbReference type="NCBI Taxonomy" id="439358"/>
    <lineage>
        <taxon>Eukaryota</taxon>
        <taxon>Metazoa</taxon>
        <taxon>Ecdysozoa</taxon>
        <taxon>Arthropoda</taxon>
        <taxon>Hexapoda</taxon>
        <taxon>Insecta</taxon>
        <taxon>Pterygota</taxon>
        <taxon>Neoptera</taxon>
        <taxon>Paraneoptera</taxon>
        <taxon>Thysanoptera</taxon>
        <taxon>Terebrantia</taxon>
        <taxon>Thripoidea</taxon>
        <taxon>Thripidae</taxon>
        <taxon>Megalurothrips</taxon>
    </lineage>
</organism>
<dbReference type="AlphaFoldDB" id="A0AAV7XI69"/>
<evidence type="ECO:0000256" key="4">
    <source>
        <dbReference type="ARBA" id="ARBA00012702"/>
    </source>
</evidence>
<evidence type="ECO:0000256" key="2">
    <source>
        <dbReference type="ARBA" id="ARBA00006734"/>
    </source>
</evidence>
<comment type="cofactor">
    <cofactor evidence="1">
        <name>Mg(2+)</name>
        <dbReference type="ChEBI" id="CHEBI:18420"/>
    </cofactor>
</comment>
<name>A0AAV7XI69_9NEOP</name>
<evidence type="ECO:0000256" key="1">
    <source>
        <dbReference type="ARBA" id="ARBA00001946"/>
    </source>
</evidence>
<reference evidence="14" key="1">
    <citation type="submission" date="2022-12" db="EMBL/GenBank/DDBJ databases">
        <title>Chromosome-level genome assembly of the bean flower thrips Megalurothrips usitatus.</title>
        <authorList>
            <person name="Ma L."/>
            <person name="Liu Q."/>
            <person name="Li H."/>
            <person name="Cai W."/>
        </authorList>
    </citation>
    <scope>NUCLEOTIDE SEQUENCE</scope>
    <source>
        <strain evidence="14">Cailab_2022a</strain>
    </source>
</reference>
<dbReference type="Gene3D" id="1.25.40.120">
    <property type="entry name" value="Protein prenylyltransferase"/>
    <property type="match status" value="1"/>
</dbReference>